<feature type="transmembrane region" description="Helical" evidence="2">
    <location>
        <begin position="109"/>
        <end position="127"/>
    </location>
</feature>
<keyword evidence="4" id="KW-1185">Reference proteome</keyword>
<feature type="compositionally biased region" description="Acidic residues" evidence="1">
    <location>
        <begin position="305"/>
        <end position="329"/>
    </location>
</feature>
<evidence type="ECO:0000313" key="3">
    <source>
        <dbReference type="EMBL" id="QDU94350.1"/>
    </source>
</evidence>
<keyword evidence="2" id="KW-1133">Transmembrane helix</keyword>
<gene>
    <name evidence="3" type="ORF">Pla8534_21390</name>
</gene>
<dbReference type="AlphaFoldDB" id="A0A518DR78"/>
<feature type="transmembrane region" description="Helical" evidence="2">
    <location>
        <begin position="75"/>
        <end position="97"/>
    </location>
</feature>
<dbReference type="KEGG" id="lcre:Pla8534_21390"/>
<reference evidence="3 4" key="1">
    <citation type="submission" date="2019-02" db="EMBL/GenBank/DDBJ databases">
        <title>Deep-cultivation of Planctomycetes and their phenomic and genomic characterization uncovers novel biology.</title>
        <authorList>
            <person name="Wiegand S."/>
            <person name="Jogler M."/>
            <person name="Boedeker C."/>
            <person name="Pinto D."/>
            <person name="Vollmers J."/>
            <person name="Rivas-Marin E."/>
            <person name="Kohn T."/>
            <person name="Peeters S.H."/>
            <person name="Heuer A."/>
            <person name="Rast P."/>
            <person name="Oberbeckmann S."/>
            <person name="Bunk B."/>
            <person name="Jeske O."/>
            <person name="Meyerdierks A."/>
            <person name="Storesund J.E."/>
            <person name="Kallscheuer N."/>
            <person name="Luecker S."/>
            <person name="Lage O.M."/>
            <person name="Pohl T."/>
            <person name="Merkel B.J."/>
            <person name="Hornburger P."/>
            <person name="Mueller R.-W."/>
            <person name="Bruemmer F."/>
            <person name="Labrenz M."/>
            <person name="Spormann A.M."/>
            <person name="Op den Camp H."/>
            <person name="Overmann J."/>
            <person name="Amann R."/>
            <person name="Jetten M.S.M."/>
            <person name="Mascher T."/>
            <person name="Medema M.H."/>
            <person name="Devos D.P."/>
            <person name="Kaster A.-K."/>
            <person name="Ovreas L."/>
            <person name="Rohde M."/>
            <person name="Galperin M.Y."/>
            <person name="Jogler C."/>
        </authorList>
    </citation>
    <scope>NUCLEOTIDE SEQUENCE [LARGE SCALE GENOMIC DNA]</scope>
    <source>
        <strain evidence="3 4">Pla85_3_4</strain>
    </source>
</reference>
<feature type="transmembrane region" description="Helical" evidence="2">
    <location>
        <begin position="28"/>
        <end position="44"/>
    </location>
</feature>
<organism evidence="3 4">
    <name type="scientific">Lignipirellula cremea</name>
    <dbReference type="NCBI Taxonomy" id="2528010"/>
    <lineage>
        <taxon>Bacteria</taxon>
        <taxon>Pseudomonadati</taxon>
        <taxon>Planctomycetota</taxon>
        <taxon>Planctomycetia</taxon>
        <taxon>Pirellulales</taxon>
        <taxon>Pirellulaceae</taxon>
        <taxon>Lignipirellula</taxon>
    </lineage>
</organism>
<keyword evidence="2" id="KW-0812">Transmembrane</keyword>
<protein>
    <submittedName>
        <fullName evidence="3">Uncharacterized protein</fullName>
    </submittedName>
</protein>
<evidence type="ECO:0000256" key="2">
    <source>
        <dbReference type="SAM" id="Phobius"/>
    </source>
</evidence>
<dbReference type="RefSeq" id="WP_145052611.1">
    <property type="nucleotide sequence ID" value="NZ_CP036433.1"/>
</dbReference>
<keyword evidence="2" id="KW-0472">Membrane</keyword>
<evidence type="ECO:0000256" key="1">
    <source>
        <dbReference type="SAM" id="MobiDB-lite"/>
    </source>
</evidence>
<name>A0A518DR78_9BACT</name>
<proteinExistence type="predicted"/>
<sequence length="329" mass="37550">MNKPEKTAAKTVKLPGKPAAGTSLGGKIAYWLFLFPLLCLLWPFRTGLRLLYRNFLSYIFGRVLRDSDRIYSIKFVYYGDSVYLHPMIWGSAAMGFLQQAGWVAPNWLLLVWFILLVVCYVTIMYNFDVVRTAILGVSILALMGGAYFSTIQFTLNPLRALASHIGSLNAEVSPGFYFASAYVFGGLIISDVLWSWLFRRVEIDESYVYEHQFLRTSTREPIFARGLRRETKDLLEMLLLGAGDIQHRTRNGVRRFNNVPFASLWLGTAIDAMLDHRRSGQIKLERKSRQDDADQATVDHAFPDDDHELDDDHDDGDDWTDLPDDDDSL</sequence>
<accession>A0A518DR78</accession>
<feature type="transmembrane region" description="Helical" evidence="2">
    <location>
        <begin position="175"/>
        <end position="197"/>
    </location>
</feature>
<feature type="region of interest" description="Disordered" evidence="1">
    <location>
        <begin position="284"/>
        <end position="329"/>
    </location>
</feature>
<dbReference type="EMBL" id="CP036433">
    <property type="protein sequence ID" value="QDU94350.1"/>
    <property type="molecule type" value="Genomic_DNA"/>
</dbReference>
<dbReference type="Proteomes" id="UP000317648">
    <property type="component" value="Chromosome"/>
</dbReference>
<evidence type="ECO:0000313" key="4">
    <source>
        <dbReference type="Proteomes" id="UP000317648"/>
    </source>
</evidence>
<feature type="transmembrane region" description="Helical" evidence="2">
    <location>
        <begin position="134"/>
        <end position="155"/>
    </location>
</feature>